<dbReference type="AlphaFoldDB" id="S6BFD9"/>
<feature type="transmembrane region" description="Helical" evidence="7">
    <location>
        <begin position="178"/>
        <end position="198"/>
    </location>
</feature>
<dbReference type="KEGG" id="pre:PCA10_20420"/>
<dbReference type="OrthoDB" id="9778341at2"/>
<feature type="transmembrane region" description="Helical" evidence="7">
    <location>
        <begin position="142"/>
        <end position="166"/>
    </location>
</feature>
<dbReference type="Proteomes" id="UP000015503">
    <property type="component" value="Chromosome"/>
</dbReference>
<dbReference type="InterPro" id="IPR031976">
    <property type="entry name" value="NRho"/>
</dbReference>
<evidence type="ECO:0000259" key="9">
    <source>
        <dbReference type="Pfam" id="PF16733"/>
    </source>
</evidence>
<evidence type="ECO:0000256" key="3">
    <source>
        <dbReference type="ARBA" id="ARBA00022692"/>
    </source>
</evidence>
<protein>
    <submittedName>
        <fullName evidence="10">Rhomboid peptidase</fullName>
    </submittedName>
</protein>
<dbReference type="Gene3D" id="1.20.1540.10">
    <property type="entry name" value="Rhomboid-like"/>
    <property type="match status" value="1"/>
</dbReference>
<comment type="similarity">
    <text evidence="2">Belongs to the peptidase S54 family.</text>
</comment>
<evidence type="ECO:0000256" key="2">
    <source>
        <dbReference type="ARBA" id="ARBA00009045"/>
    </source>
</evidence>
<dbReference type="InterPro" id="IPR050925">
    <property type="entry name" value="Rhomboid_protease_S54"/>
</dbReference>
<dbReference type="InterPro" id="IPR022764">
    <property type="entry name" value="Peptidase_S54_rhomboid_dom"/>
</dbReference>
<evidence type="ECO:0000313" key="10">
    <source>
        <dbReference type="EMBL" id="BAN47774.1"/>
    </source>
</evidence>
<sequence length="288" mass="31414">MSAVEVMRLPLTVDLSGFVALLQRLEVPYRVSEESGEQVLWVPGAQLAEQVRGLYERFPEGDPHFQLQHEAPPQAPRPGFIAQLNASRITSLVLLATLVVAVLTNLGDNFSTIRWFSFQDFQIQGDYIYFTPLAESLAAGQWWRLVSPMLIHFGILHLAMNAMWFWELGRRIEARQGGLMLLALTLGFSLVSDVAQYFTSGASLFGGLSGVLYGLLGHCWVFQRLAPCPAYRLPPGVMAMMLIWLLVCLSGLITALGFGAIANGAHVGGLVAGCATGLVGGALARLRR</sequence>
<evidence type="ECO:0000259" key="8">
    <source>
        <dbReference type="Pfam" id="PF01694"/>
    </source>
</evidence>
<keyword evidence="4" id="KW-0378">Hydrolase</keyword>
<evidence type="ECO:0000256" key="5">
    <source>
        <dbReference type="ARBA" id="ARBA00022989"/>
    </source>
</evidence>
<dbReference type="GO" id="GO:0016020">
    <property type="term" value="C:membrane"/>
    <property type="evidence" value="ECO:0007669"/>
    <property type="project" value="UniProtKB-SubCell"/>
</dbReference>
<dbReference type="STRING" id="1245471.PCA10_20420"/>
<dbReference type="eggNOG" id="COG0705">
    <property type="taxonomic scope" value="Bacteria"/>
</dbReference>
<dbReference type="SUPFAM" id="SSF144091">
    <property type="entry name" value="Rhomboid-like"/>
    <property type="match status" value="1"/>
</dbReference>
<keyword evidence="6 7" id="KW-0472">Membrane</keyword>
<evidence type="ECO:0000313" key="11">
    <source>
        <dbReference type="Proteomes" id="UP000015503"/>
    </source>
</evidence>
<reference evidence="10 11" key="1">
    <citation type="journal article" date="2013" name="Genome Announc.">
        <title>Complete Genome Sequence of the Carbazole Degrader Pseudomonas resinovorans Strain CA10 (NBRC 106553).</title>
        <authorList>
            <person name="Shintani M."/>
            <person name="Hosoyama A."/>
            <person name="Ohji S."/>
            <person name="Tsuchikane K."/>
            <person name="Takarada H."/>
            <person name="Yamazoe A."/>
            <person name="Fujita N."/>
            <person name="Nojiri H."/>
        </authorList>
    </citation>
    <scope>NUCLEOTIDE SEQUENCE [LARGE SCALE GENOMIC DNA]</scope>
    <source>
        <strain evidence="10 11">NBRC 106553</strain>
    </source>
</reference>
<dbReference type="PATRIC" id="fig|1245471.3.peg.2058"/>
<dbReference type="InterPro" id="IPR035952">
    <property type="entry name" value="Rhomboid-like_sf"/>
</dbReference>
<dbReference type="GO" id="GO:0004252">
    <property type="term" value="F:serine-type endopeptidase activity"/>
    <property type="evidence" value="ECO:0007669"/>
    <property type="project" value="InterPro"/>
</dbReference>
<evidence type="ECO:0000256" key="7">
    <source>
        <dbReference type="SAM" id="Phobius"/>
    </source>
</evidence>
<name>S6BFD9_METRE</name>
<comment type="subcellular location">
    <subcellularLocation>
        <location evidence="1">Membrane</location>
        <topology evidence="1">Multi-pass membrane protein</topology>
    </subcellularLocation>
</comment>
<dbReference type="Pfam" id="PF01694">
    <property type="entry name" value="Rhomboid"/>
    <property type="match status" value="1"/>
</dbReference>
<dbReference type="Gene3D" id="3.30.70.2080">
    <property type="match status" value="1"/>
</dbReference>
<feature type="transmembrane region" description="Helical" evidence="7">
    <location>
        <begin position="204"/>
        <end position="222"/>
    </location>
</feature>
<dbReference type="PANTHER" id="PTHR43731">
    <property type="entry name" value="RHOMBOID PROTEASE"/>
    <property type="match status" value="1"/>
</dbReference>
<gene>
    <name evidence="10" type="ORF">PCA10_20420</name>
</gene>
<dbReference type="PANTHER" id="PTHR43731:SF14">
    <property type="entry name" value="PRESENILIN-ASSOCIATED RHOMBOID-LIKE PROTEIN, MITOCHONDRIAL"/>
    <property type="match status" value="1"/>
</dbReference>
<evidence type="ECO:0000256" key="4">
    <source>
        <dbReference type="ARBA" id="ARBA00022801"/>
    </source>
</evidence>
<dbReference type="Pfam" id="PF16733">
    <property type="entry name" value="NRho"/>
    <property type="match status" value="1"/>
</dbReference>
<proteinExistence type="inferred from homology"/>
<dbReference type="HOGENOM" id="CLU_058989_1_0_6"/>
<feature type="domain" description="Peptidase S54 rhomboid" evidence="8">
    <location>
        <begin position="140"/>
        <end position="279"/>
    </location>
</feature>
<feature type="transmembrane region" description="Helical" evidence="7">
    <location>
        <begin position="267"/>
        <end position="286"/>
    </location>
</feature>
<feature type="transmembrane region" description="Helical" evidence="7">
    <location>
        <begin position="89"/>
        <end position="107"/>
    </location>
</feature>
<feature type="transmembrane region" description="Helical" evidence="7">
    <location>
        <begin position="242"/>
        <end position="261"/>
    </location>
</feature>
<dbReference type="InterPro" id="IPR038244">
    <property type="entry name" value="NRho_sf"/>
</dbReference>
<evidence type="ECO:0000256" key="1">
    <source>
        <dbReference type="ARBA" id="ARBA00004141"/>
    </source>
</evidence>
<evidence type="ECO:0000256" key="6">
    <source>
        <dbReference type="ARBA" id="ARBA00023136"/>
    </source>
</evidence>
<keyword evidence="5 7" id="KW-1133">Transmembrane helix</keyword>
<accession>S6BFD9</accession>
<keyword evidence="11" id="KW-1185">Reference proteome</keyword>
<dbReference type="EMBL" id="AP013068">
    <property type="protein sequence ID" value="BAN47774.1"/>
    <property type="molecule type" value="Genomic_DNA"/>
</dbReference>
<keyword evidence="3 7" id="KW-0812">Transmembrane</keyword>
<feature type="domain" description="Rhomboid protease N-terminal" evidence="9">
    <location>
        <begin position="1"/>
        <end position="68"/>
    </location>
</feature>
<dbReference type="RefSeq" id="WP_016491974.1">
    <property type="nucleotide sequence ID" value="NC_021499.1"/>
</dbReference>
<organism evidence="10 11">
    <name type="scientific">Metapseudomonas resinovorans NBRC 106553</name>
    <dbReference type="NCBI Taxonomy" id="1245471"/>
    <lineage>
        <taxon>Bacteria</taxon>
        <taxon>Pseudomonadati</taxon>
        <taxon>Pseudomonadota</taxon>
        <taxon>Gammaproteobacteria</taxon>
        <taxon>Pseudomonadales</taxon>
        <taxon>Pseudomonadaceae</taxon>
        <taxon>Metapseudomonas</taxon>
    </lineage>
</organism>